<keyword evidence="9" id="KW-1185">Reference proteome</keyword>
<evidence type="ECO:0000313" key="9">
    <source>
        <dbReference type="Proteomes" id="UP000034954"/>
    </source>
</evidence>
<evidence type="ECO:0000256" key="3">
    <source>
        <dbReference type="ARBA" id="ARBA00023274"/>
    </source>
</evidence>
<feature type="compositionally biased region" description="Basic residues" evidence="7">
    <location>
        <begin position="19"/>
        <end position="29"/>
    </location>
</feature>
<evidence type="ECO:0000256" key="7">
    <source>
        <dbReference type="SAM" id="MobiDB-lite"/>
    </source>
</evidence>
<dbReference type="InterPro" id="IPR021137">
    <property type="entry name" value="Ribosomal_bL35-like"/>
</dbReference>
<sequence>MPKLKTHKGLKKRIKISAKGKVKRPKAGKGHLMSGKSGRRRAHLRKKTGVSSAFNKTMTRALRGS</sequence>
<comment type="similarity">
    <text evidence="1 5 6">Belongs to the bacterial ribosomal protein bL35 family.</text>
</comment>
<evidence type="ECO:0000256" key="1">
    <source>
        <dbReference type="ARBA" id="ARBA00006598"/>
    </source>
</evidence>
<dbReference type="Pfam" id="PF01632">
    <property type="entry name" value="Ribosomal_L35p"/>
    <property type="match status" value="1"/>
</dbReference>
<dbReference type="Gene3D" id="4.10.410.60">
    <property type="match status" value="1"/>
</dbReference>
<dbReference type="InterPro" id="IPR001706">
    <property type="entry name" value="Ribosomal_bL35"/>
</dbReference>
<dbReference type="PRINTS" id="PR00064">
    <property type="entry name" value="RIBOSOMALL35"/>
</dbReference>
<gene>
    <name evidence="5" type="primary">rpmI</name>
    <name evidence="8" type="ORF">BROFUL_01401</name>
</gene>
<evidence type="ECO:0000256" key="2">
    <source>
        <dbReference type="ARBA" id="ARBA00022980"/>
    </source>
</evidence>
<dbReference type="InterPro" id="IPR037229">
    <property type="entry name" value="Ribosomal_bL35_sf"/>
</dbReference>
<evidence type="ECO:0000256" key="4">
    <source>
        <dbReference type="ARBA" id="ARBA00071664"/>
    </source>
</evidence>
<dbReference type="PANTHER" id="PTHR33343">
    <property type="entry name" value="54S RIBOSOMAL PROTEIN BL35M"/>
    <property type="match status" value="1"/>
</dbReference>
<feature type="region of interest" description="Disordered" evidence="7">
    <location>
        <begin position="19"/>
        <end position="52"/>
    </location>
</feature>
<name>A0A0M2UV10_9BACT</name>
<dbReference type="EMBL" id="LAQJ01000145">
    <property type="protein sequence ID" value="KKO19888.1"/>
    <property type="molecule type" value="Genomic_DNA"/>
</dbReference>
<evidence type="ECO:0000313" key="8">
    <source>
        <dbReference type="EMBL" id="KKO19888.1"/>
    </source>
</evidence>
<evidence type="ECO:0000256" key="6">
    <source>
        <dbReference type="RuleBase" id="RU000568"/>
    </source>
</evidence>
<accession>A0A0M2UV10</accession>
<dbReference type="InterPro" id="IPR018265">
    <property type="entry name" value="Ribosomal_bL35_CS"/>
</dbReference>
<dbReference type="GO" id="GO:0022625">
    <property type="term" value="C:cytosolic large ribosomal subunit"/>
    <property type="evidence" value="ECO:0007669"/>
    <property type="project" value="TreeGrafter"/>
</dbReference>
<dbReference type="NCBIfam" id="TIGR00001">
    <property type="entry name" value="rpmI_bact"/>
    <property type="match status" value="1"/>
</dbReference>
<dbReference type="FunFam" id="4.10.410.60:FF:000001">
    <property type="entry name" value="50S ribosomal protein L35"/>
    <property type="match status" value="1"/>
</dbReference>
<dbReference type="AlphaFoldDB" id="A0A0M2UV10"/>
<keyword evidence="3 5" id="KW-0687">Ribonucleoprotein</keyword>
<keyword evidence="2 5" id="KW-0689">Ribosomal protein</keyword>
<dbReference type="GO" id="GO:0003735">
    <property type="term" value="F:structural constituent of ribosome"/>
    <property type="evidence" value="ECO:0007669"/>
    <property type="project" value="InterPro"/>
</dbReference>
<evidence type="ECO:0000256" key="5">
    <source>
        <dbReference type="HAMAP-Rule" id="MF_00514"/>
    </source>
</evidence>
<organism evidence="8 9">
    <name type="scientific">Candidatus Brocadia fulgida</name>
    <dbReference type="NCBI Taxonomy" id="380242"/>
    <lineage>
        <taxon>Bacteria</taxon>
        <taxon>Pseudomonadati</taxon>
        <taxon>Planctomycetota</taxon>
        <taxon>Candidatus Brocadiia</taxon>
        <taxon>Candidatus Brocadiales</taxon>
        <taxon>Candidatus Brocadiaceae</taxon>
        <taxon>Candidatus Brocadia</taxon>
    </lineage>
</organism>
<reference evidence="8 9" key="1">
    <citation type="journal article" date="2013" name="BMC Microbiol.">
        <title>Identification of the type II cytochrome c maturation pathway in anammox bacteria by comparative genomics.</title>
        <authorList>
            <person name="Ferousi C."/>
            <person name="Speth D.R."/>
            <person name="Reimann J."/>
            <person name="Op den Camp H.J."/>
            <person name="Allen J.W."/>
            <person name="Keltjens J.T."/>
            <person name="Jetten M.S."/>
        </authorList>
    </citation>
    <scope>NUCLEOTIDE SEQUENCE [LARGE SCALE GENOMIC DNA]</scope>
    <source>
        <strain evidence="8">RU1</strain>
    </source>
</reference>
<dbReference type="HAMAP" id="MF_00514">
    <property type="entry name" value="Ribosomal_bL35"/>
    <property type="match status" value="1"/>
</dbReference>
<dbReference type="SUPFAM" id="SSF143034">
    <property type="entry name" value="L35p-like"/>
    <property type="match status" value="1"/>
</dbReference>
<proteinExistence type="inferred from homology"/>
<dbReference type="PANTHER" id="PTHR33343:SF1">
    <property type="entry name" value="LARGE RIBOSOMAL SUBUNIT PROTEIN BL35M"/>
    <property type="match status" value="1"/>
</dbReference>
<dbReference type="GO" id="GO:0006412">
    <property type="term" value="P:translation"/>
    <property type="evidence" value="ECO:0007669"/>
    <property type="project" value="UniProtKB-UniRule"/>
</dbReference>
<dbReference type="Proteomes" id="UP000034954">
    <property type="component" value="Unassembled WGS sequence"/>
</dbReference>
<feature type="compositionally biased region" description="Basic residues" evidence="7">
    <location>
        <begin position="37"/>
        <end position="48"/>
    </location>
</feature>
<dbReference type="PROSITE" id="PS00936">
    <property type="entry name" value="RIBOSOMAL_L35"/>
    <property type="match status" value="1"/>
</dbReference>
<protein>
    <recommendedName>
        <fullName evidence="4 5">Large ribosomal subunit protein bL35</fullName>
    </recommendedName>
</protein>
<comment type="caution">
    <text evidence="8">The sequence shown here is derived from an EMBL/GenBank/DDBJ whole genome shotgun (WGS) entry which is preliminary data.</text>
</comment>